<evidence type="ECO:0000256" key="2">
    <source>
        <dbReference type="ARBA" id="ARBA00023157"/>
    </source>
</evidence>
<dbReference type="AlphaFoldDB" id="A0A7L4ZII7"/>
<dbReference type="Gene3D" id="2.60.120.200">
    <property type="match status" value="1"/>
</dbReference>
<dbReference type="CDD" id="cd11304">
    <property type="entry name" value="Cadherin_repeat"/>
    <property type="match status" value="1"/>
</dbReference>
<keyword evidence="6" id="KW-1185">Reference proteome</keyword>
<dbReference type="InterPro" id="IPR013320">
    <property type="entry name" value="ConA-like_dom_sf"/>
</dbReference>
<dbReference type="GO" id="GO:0007156">
    <property type="term" value="P:homophilic cell adhesion via plasma membrane adhesion molecules"/>
    <property type="evidence" value="ECO:0007669"/>
    <property type="project" value="InterPro"/>
</dbReference>
<dbReference type="GO" id="GO:0016020">
    <property type="term" value="C:membrane"/>
    <property type="evidence" value="ECO:0007669"/>
    <property type="project" value="InterPro"/>
</dbReference>
<keyword evidence="1 3" id="KW-0732">Signal</keyword>
<dbReference type="GO" id="GO:0004553">
    <property type="term" value="F:hydrolase activity, hydrolyzing O-glycosyl compounds"/>
    <property type="evidence" value="ECO:0007669"/>
    <property type="project" value="UniProtKB-ARBA"/>
</dbReference>
<dbReference type="Proteomes" id="UP000464657">
    <property type="component" value="Chromosome"/>
</dbReference>
<evidence type="ECO:0000313" key="6">
    <source>
        <dbReference type="Proteomes" id="UP000464657"/>
    </source>
</evidence>
<dbReference type="PROSITE" id="PS50268">
    <property type="entry name" value="CADHERIN_2"/>
    <property type="match status" value="1"/>
</dbReference>
<keyword evidence="2" id="KW-1015">Disulfide bond</keyword>
<name>A0A7L4ZII7_9FLAO</name>
<proteinExistence type="predicted"/>
<feature type="chain" id="PRO_5029590528" description="Cadherin domain-containing protein" evidence="3">
    <location>
        <begin position="23"/>
        <end position="339"/>
    </location>
</feature>
<gene>
    <name evidence="5" type="ORF">IMCC3317_16470</name>
</gene>
<accession>A0A7L4ZII7</accession>
<evidence type="ECO:0000313" key="5">
    <source>
        <dbReference type="EMBL" id="QHI36287.1"/>
    </source>
</evidence>
<dbReference type="GO" id="GO:0005509">
    <property type="term" value="F:calcium ion binding"/>
    <property type="evidence" value="ECO:0007669"/>
    <property type="project" value="InterPro"/>
</dbReference>
<dbReference type="InterPro" id="IPR015919">
    <property type="entry name" value="Cadherin-like_sf"/>
</dbReference>
<evidence type="ECO:0000256" key="1">
    <source>
        <dbReference type="ARBA" id="ARBA00022729"/>
    </source>
</evidence>
<dbReference type="GO" id="GO:0005975">
    <property type="term" value="P:carbohydrate metabolic process"/>
    <property type="evidence" value="ECO:0007669"/>
    <property type="project" value="UniProtKB-ARBA"/>
</dbReference>
<dbReference type="EMBL" id="CP019288">
    <property type="protein sequence ID" value="QHI36287.1"/>
    <property type="molecule type" value="Genomic_DNA"/>
</dbReference>
<organism evidence="5 6">
    <name type="scientific">Kordia antarctica</name>
    <dbReference type="NCBI Taxonomy" id="1218801"/>
    <lineage>
        <taxon>Bacteria</taxon>
        <taxon>Pseudomonadati</taxon>
        <taxon>Bacteroidota</taxon>
        <taxon>Flavobacteriia</taxon>
        <taxon>Flavobacteriales</taxon>
        <taxon>Flavobacteriaceae</taxon>
        <taxon>Kordia</taxon>
    </lineage>
</organism>
<dbReference type="InterPro" id="IPR002126">
    <property type="entry name" value="Cadherin-like_dom"/>
</dbReference>
<dbReference type="Gene3D" id="2.60.40.60">
    <property type="entry name" value="Cadherins"/>
    <property type="match status" value="1"/>
</dbReference>
<feature type="signal peptide" evidence="3">
    <location>
        <begin position="1"/>
        <end position="22"/>
    </location>
</feature>
<protein>
    <recommendedName>
        <fullName evidence="4">Cadherin domain-containing protein</fullName>
    </recommendedName>
</protein>
<feature type="domain" description="Cadherin" evidence="4">
    <location>
        <begin position="58"/>
        <end position="138"/>
    </location>
</feature>
<dbReference type="InterPro" id="IPR006558">
    <property type="entry name" value="LamG-like"/>
</dbReference>
<dbReference type="PROSITE" id="PS51257">
    <property type="entry name" value="PROKAR_LIPOPROTEIN"/>
    <property type="match status" value="1"/>
</dbReference>
<dbReference type="SUPFAM" id="SSF49313">
    <property type="entry name" value="Cadherin-like"/>
    <property type="match status" value="1"/>
</dbReference>
<dbReference type="SUPFAM" id="SSF49899">
    <property type="entry name" value="Concanavalin A-like lectins/glucanases"/>
    <property type="match status" value="1"/>
</dbReference>
<evidence type="ECO:0000256" key="3">
    <source>
        <dbReference type="SAM" id="SignalP"/>
    </source>
</evidence>
<reference evidence="5 6" key="1">
    <citation type="journal article" date="2013" name="Int. J. Syst. Evol. Microbiol.">
        <title>Kordia antarctica sp. nov., isolated from Antarctic seawater.</title>
        <authorList>
            <person name="Baek K."/>
            <person name="Choi A."/>
            <person name="Kang I."/>
            <person name="Lee K."/>
            <person name="Cho J.C."/>
        </authorList>
    </citation>
    <scope>NUCLEOTIDE SEQUENCE [LARGE SCALE GENOMIC DNA]</scope>
    <source>
        <strain evidence="5 6">IMCC3317</strain>
    </source>
</reference>
<dbReference type="KEGG" id="kan:IMCC3317_16470"/>
<dbReference type="Pfam" id="PF13385">
    <property type="entry name" value="Laminin_G_3"/>
    <property type="match status" value="1"/>
</dbReference>
<dbReference type="SMART" id="SM00560">
    <property type="entry name" value="LamGL"/>
    <property type="match status" value="1"/>
</dbReference>
<evidence type="ECO:0000259" key="4">
    <source>
        <dbReference type="PROSITE" id="PS50268"/>
    </source>
</evidence>
<sequence>MKPFKLLLICLFVILYSCNSDEDVGIIPSNIEFDIIGCDELATGMVVGTITSNISTPITFSLELGDDENTFNIDPVTGEVSVSTTLNVSISDLEGTYNYTFSTLDSNGAPLETFLVTINVSTEVSDISSGLLGYYPFSGNSLDESGNNNDGTVFGATLTSDGSGAENNAYHFSQGNYISIENVDAFDDLATFTLSAWVNPDFLSLHNSIISKVTPNRDFNLQLTNIGVDAQFAYLNGAIYYRAWFDDYALDLNVWTHVLSTWDGTNWRIYLNGELVKISPDYVDIEPLWTGGYMTIGNLSPQFASTSENFYGKIDEVRIYNRVLTSCEVNYLYEQYPIN</sequence>